<dbReference type="GO" id="GO:0005737">
    <property type="term" value="C:cytoplasm"/>
    <property type="evidence" value="ECO:0007669"/>
    <property type="project" value="UniProtKB-SubCell"/>
</dbReference>
<keyword evidence="4" id="KW-1185">Reference proteome</keyword>
<sequence>MESFFDHGASAPAITCIGGGTGLSTMLRGLKRYTANITAIVTVTDDGGGSGVLREELGMPPPGDIRSCILALSNIEPTMEQLMSYRFSSGSLEGQSFGNLLLAAMNGISSSFDKAVARMGEVLAITGRVLPVTNEDIRLMAEFEDGSVVYGESKICQAKQERNCRIKRVQIVPSPVLALPESLKAIQEADLIVLGPGSLYTSIIPNLLVGGVVKAIENSGAAKLYIGNIMTQPGETEGYTASDHIRELFRHSSSKLFDMCLVNSLTPPPELLRRYADDGAAPIAVDPEKIEKLGVELFTAPLAERYKDLVRHNPELLAREIMGIFRRRAPTRIFERRKI</sequence>
<dbReference type="RefSeq" id="WP_073077336.1">
    <property type="nucleotide sequence ID" value="NZ_FQXV01000004.1"/>
</dbReference>
<dbReference type="NCBIfam" id="TIGR01826">
    <property type="entry name" value="CofD_related"/>
    <property type="match status" value="1"/>
</dbReference>
<evidence type="ECO:0000256" key="2">
    <source>
        <dbReference type="HAMAP-Rule" id="MF_00973"/>
    </source>
</evidence>
<dbReference type="PANTHER" id="PTHR30135">
    <property type="entry name" value="UNCHARACTERIZED PROTEIN YVCK-RELATED"/>
    <property type="match status" value="1"/>
</dbReference>
<dbReference type="Pfam" id="PF01933">
    <property type="entry name" value="CofD"/>
    <property type="match status" value="1"/>
</dbReference>
<dbReference type="InterPro" id="IPR002882">
    <property type="entry name" value="CofD"/>
</dbReference>
<dbReference type="EMBL" id="FQXV01000004">
    <property type="protein sequence ID" value="SHH93711.1"/>
    <property type="molecule type" value="Genomic_DNA"/>
</dbReference>
<dbReference type="Proteomes" id="UP000183995">
    <property type="component" value="Unassembled WGS sequence"/>
</dbReference>
<keyword evidence="1 2" id="KW-0963">Cytoplasm</keyword>
<dbReference type="SUPFAM" id="SSF142338">
    <property type="entry name" value="CofD-like"/>
    <property type="match status" value="1"/>
</dbReference>
<evidence type="ECO:0000256" key="1">
    <source>
        <dbReference type="ARBA" id="ARBA00022490"/>
    </source>
</evidence>
<accession>A0A1M5X1N8</accession>
<evidence type="ECO:0000313" key="4">
    <source>
        <dbReference type="Proteomes" id="UP000183995"/>
    </source>
</evidence>
<name>A0A1M5X1N8_9FIRM</name>
<dbReference type="Gene3D" id="3.40.50.10680">
    <property type="entry name" value="CofD-like domains"/>
    <property type="match status" value="1"/>
</dbReference>
<dbReference type="GO" id="GO:0008360">
    <property type="term" value="P:regulation of cell shape"/>
    <property type="evidence" value="ECO:0007669"/>
    <property type="project" value="UniProtKB-UniRule"/>
</dbReference>
<comment type="function">
    <text evidence="2">Required for morphogenesis under gluconeogenic growth conditions.</text>
</comment>
<dbReference type="STRING" id="1123282.SAMN02745823_01528"/>
<dbReference type="PANTHER" id="PTHR30135:SF3">
    <property type="entry name" value="GLUCONEOGENESIS FACTOR-RELATED"/>
    <property type="match status" value="1"/>
</dbReference>
<dbReference type="OrthoDB" id="9783842at2"/>
<gene>
    <name evidence="3" type="ORF">SAMN02745823_01528</name>
</gene>
<dbReference type="HAMAP" id="MF_00973">
    <property type="entry name" value="Gluconeogen_factor"/>
    <property type="match status" value="1"/>
</dbReference>
<dbReference type="InterPro" id="IPR010119">
    <property type="entry name" value="Gluconeogen_factor"/>
</dbReference>
<dbReference type="AlphaFoldDB" id="A0A1M5X1N8"/>
<proteinExistence type="inferred from homology"/>
<comment type="similarity">
    <text evidence="2">Belongs to the gluconeogenesis factor family.</text>
</comment>
<dbReference type="CDD" id="cd07187">
    <property type="entry name" value="YvcK_like"/>
    <property type="match status" value="1"/>
</dbReference>
<comment type="subcellular location">
    <subcellularLocation>
        <location evidence="2">Cytoplasm</location>
    </subcellularLocation>
</comment>
<evidence type="ECO:0000313" key="3">
    <source>
        <dbReference type="EMBL" id="SHH93711.1"/>
    </source>
</evidence>
<dbReference type="InterPro" id="IPR038136">
    <property type="entry name" value="CofD-like_dom_sf"/>
</dbReference>
<protein>
    <recommendedName>
        <fullName evidence="2">Putative gluconeogenesis factor</fullName>
    </recommendedName>
</protein>
<organism evidence="3 4">
    <name type="scientific">Sporobacter termitidis DSM 10068</name>
    <dbReference type="NCBI Taxonomy" id="1123282"/>
    <lineage>
        <taxon>Bacteria</taxon>
        <taxon>Bacillati</taxon>
        <taxon>Bacillota</taxon>
        <taxon>Clostridia</taxon>
        <taxon>Eubacteriales</taxon>
        <taxon>Oscillospiraceae</taxon>
        <taxon>Sporobacter</taxon>
    </lineage>
</organism>
<reference evidence="3 4" key="1">
    <citation type="submission" date="2016-11" db="EMBL/GenBank/DDBJ databases">
        <authorList>
            <person name="Jaros S."/>
            <person name="Januszkiewicz K."/>
            <person name="Wedrychowicz H."/>
        </authorList>
    </citation>
    <scope>NUCLEOTIDE SEQUENCE [LARGE SCALE GENOMIC DNA]</scope>
    <source>
        <strain evidence="3 4">DSM 10068</strain>
    </source>
</reference>
<dbReference type="GO" id="GO:0043743">
    <property type="term" value="F:LPPG:FO 2-phospho-L-lactate transferase activity"/>
    <property type="evidence" value="ECO:0007669"/>
    <property type="project" value="InterPro"/>
</dbReference>